<evidence type="ECO:0000313" key="1">
    <source>
        <dbReference type="EMBL" id="MBF5058956.1"/>
    </source>
</evidence>
<dbReference type="InterPro" id="IPR011990">
    <property type="entry name" value="TPR-like_helical_dom_sf"/>
</dbReference>
<accession>A0ABS0AZQ7</accession>
<dbReference type="SUPFAM" id="SSF53474">
    <property type="entry name" value="alpha/beta-Hydrolases"/>
    <property type="match status" value="1"/>
</dbReference>
<sequence>MVKMAIFFSNVSRQLEQLFLSQGIKQIGSLDLGISQSKYQKTDRKYSDFWSFSKRCYSSAPSFPFGAQGFQETSRVLDLSSKRIKIDKNSLSALLDWMKLSNEGKGLLRIQWGTAIQKQFPDLYLALGRQLEKNKKAYRDRPSYGECAIFSNLAYESPEEIEKNKMLPAGWEILKEKNQPIYWDDRHDDSYYGTAFINKEQRFGIIGHRGTEFAFNSFKAVQELYRDLGKADLFEIFGNRVGDQQNSALEFSKAALKALKNQGCQSIGFVGHSLGGWLAQVSSYHLIAEEGEKNLFAATLDNPGSSRMIQQVAYRDRSNRISLTNLDFSSFVSYPNLVNTCHEHEGEVFHIRPDVTFSFAAKYISYLKFTLDAHDRKLQARVFDTPKGHPLKERTRRADSWPCLSYAKIQNELKQFFNFAKPKNDFQPETMDFNDRNVFWLRNRAHFRIKEYDPSVMRISHFTPEAQAFLLELNEIQKYEPNILSKCEKELGIEKGTFKPLSELQIIQENQKIEVRIDDSSSEIKDAYELRRQVSLLLEAYPELITYVQFPTLFQEMRQRTIEVPFLQEFRSQLSNQQDALKTLMDITAMGPVQRLYLYFRADESGINQHEKDSIRVEQFLQENRQLKRRISEFSKDSKPSLGAQKDVKRFLTQLENQKYQLEVALLMNKALKNHKMIRYDEAAKFAGEAFDKLSEFKDWASQYTTFSFLNFPILFSRICSLRAKISRAQWDKGETHLAESMKRYEEALKYYQGDSTPYSNLGALLNDWGEWLASDIENPDLKVSAEKQAEALRFHEQAYEINPVSFAVIRDYGRAIFLNAQSKFRLKKISKDEYQKELEKATACIQNGRKSSQEDHVRYNPTALHFLGLIELEQGDLYIDINKEKAAIYFIKALEHFSKGLKTHSAHPILLYLRALARFKVSKMSPDWDKDALKKGEKDLRSAISFFEGRRRITPEDAYRIERAKKLLKEITNG</sequence>
<dbReference type="SUPFAM" id="SSF48452">
    <property type="entry name" value="TPR-like"/>
    <property type="match status" value="1"/>
</dbReference>
<protein>
    <recommendedName>
        <fullName evidence="3">Fungal lipase-like domain-containing protein</fullName>
    </recommendedName>
</protein>
<evidence type="ECO:0008006" key="3">
    <source>
        <dbReference type="Google" id="ProtNLM"/>
    </source>
</evidence>
<gene>
    <name evidence="1" type="ORF">NEPTK9_000456</name>
</gene>
<proteinExistence type="predicted"/>
<dbReference type="Gene3D" id="3.40.50.1820">
    <property type="entry name" value="alpha/beta hydrolase"/>
    <property type="match status" value="1"/>
</dbReference>
<name>A0ABS0AZQ7_9BACT</name>
<dbReference type="EMBL" id="JAAEJV010000007">
    <property type="protein sequence ID" value="MBF5058956.1"/>
    <property type="molecule type" value="Genomic_DNA"/>
</dbReference>
<dbReference type="Gene3D" id="1.25.40.10">
    <property type="entry name" value="Tetratricopeptide repeat domain"/>
    <property type="match status" value="1"/>
</dbReference>
<dbReference type="InterPro" id="IPR029058">
    <property type="entry name" value="AB_hydrolase_fold"/>
</dbReference>
<organism evidence="1 2">
    <name type="scientific">Candidatus Neptunichlamydia vexilliferae</name>
    <dbReference type="NCBI Taxonomy" id="1651774"/>
    <lineage>
        <taxon>Bacteria</taxon>
        <taxon>Pseudomonadati</taxon>
        <taxon>Chlamydiota</taxon>
        <taxon>Chlamydiia</taxon>
        <taxon>Parachlamydiales</taxon>
        <taxon>Simkaniaceae</taxon>
        <taxon>Candidatus Neptunichlamydia</taxon>
    </lineage>
</organism>
<comment type="caution">
    <text evidence="1">The sequence shown here is derived from an EMBL/GenBank/DDBJ whole genome shotgun (WGS) entry which is preliminary data.</text>
</comment>
<keyword evidence="2" id="KW-1185">Reference proteome</keyword>
<dbReference type="Proteomes" id="UP001194714">
    <property type="component" value="Unassembled WGS sequence"/>
</dbReference>
<evidence type="ECO:0000313" key="2">
    <source>
        <dbReference type="Proteomes" id="UP001194714"/>
    </source>
</evidence>
<reference evidence="1 2" key="1">
    <citation type="submission" date="2020-01" db="EMBL/GenBank/DDBJ databases">
        <title>Draft genome sequence of Cand. Neptunochlamydia vexilliferae K9.</title>
        <authorList>
            <person name="Schulz F."/>
            <person name="Koestlbacher S."/>
            <person name="Wascher F."/>
            <person name="Pizzetti I."/>
            <person name="Horn M."/>
        </authorList>
    </citation>
    <scope>NUCLEOTIDE SEQUENCE [LARGE SCALE GENOMIC DNA]</scope>
    <source>
        <strain evidence="1 2">K9</strain>
    </source>
</reference>